<evidence type="ECO:0000259" key="1">
    <source>
        <dbReference type="SMART" id="SM00421"/>
    </source>
</evidence>
<sequence>MQMHHSTVLIATLGSEPQVVTATFDLLRARGEEPGQVQVIHTLADSEPMAQAVEVLRKEAAAGLPLVLVPLKRPDGRPFVDVETQSAAEAVFRALYRAVWQTKRAGARVHLSIAGGRKTMAVFGMVTAQLLFEEGDHLWHLFSEGDFLRSRRLHPQPGDEVHLMEIPVIRWSELSPVAQSLAQVEDPYLALEEVRRLQLNEKLKQARVFVQQILSPAEARVVALLVREGLSDAELASRLSLSARTVEQHLRSAYAKAAQHWEMEAVNRTQLMALLTLYFQTEITGKPA</sequence>
<dbReference type="Pfam" id="PF09623">
    <property type="entry name" value="Cas_NE0113"/>
    <property type="match status" value="1"/>
</dbReference>
<proteinExistence type="predicted"/>
<dbReference type="SUPFAM" id="SSF46894">
    <property type="entry name" value="C-terminal effector domain of the bipartite response regulators"/>
    <property type="match status" value="1"/>
</dbReference>
<dbReference type="Gene3D" id="1.10.10.10">
    <property type="entry name" value="Winged helix-like DNA-binding domain superfamily/Winged helix DNA-binding domain"/>
    <property type="match status" value="1"/>
</dbReference>
<organism evidence="2 3">
    <name type="scientific">Anaerolinea thermolimosa</name>
    <dbReference type="NCBI Taxonomy" id="229919"/>
    <lineage>
        <taxon>Bacteria</taxon>
        <taxon>Bacillati</taxon>
        <taxon>Chloroflexota</taxon>
        <taxon>Anaerolineae</taxon>
        <taxon>Anaerolineales</taxon>
        <taxon>Anaerolineaceae</taxon>
        <taxon>Anaerolinea</taxon>
    </lineage>
</organism>
<name>A0A3D1JI64_9CHLR</name>
<dbReference type="InterPro" id="IPR000792">
    <property type="entry name" value="Tscrpt_reg_LuxR_C"/>
</dbReference>
<dbReference type="SMART" id="SM00421">
    <property type="entry name" value="HTH_LUXR"/>
    <property type="match status" value="1"/>
</dbReference>
<comment type="caution">
    <text evidence="2">The sequence shown here is derived from an EMBL/GenBank/DDBJ whole genome shotgun (WGS) entry which is preliminary data.</text>
</comment>
<accession>A0A3D1JI64</accession>
<dbReference type="EMBL" id="DPBP01000041">
    <property type="protein sequence ID" value="HCE18269.1"/>
    <property type="molecule type" value="Genomic_DNA"/>
</dbReference>
<protein>
    <recommendedName>
        <fullName evidence="1">HTH luxR-type domain-containing protein</fullName>
    </recommendedName>
</protein>
<dbReference type="InterPro" id="IPR036388">
    <property type="entry name" value="WH-like_DNA-bd_sf"/>
</dbReference>
<dbReference type="InterPro" id="IPR019092">
    <property type="entry name" value="SSO2081-like_dom"/>
</dbReference>
<reference evidence="2 3" key="1">
    <citation type="journal article" date="2018" name="Nat. Biotechnol.">
        <title>A standardized bacterial taxonomy based on genome phylogeny substantially revises the tree of life.</title>
        <authorList>
            <person name="Parks D.H."/>
            <person name="Chuvochina M."/>
            <person name="Waite D.W."/>
            <person name="Rinke C."/>
            <person name="Skarshewski A."/>
            <person name="Chaumeil P.A."/>
            <person name="Hugenholtz P."/>
        </authorList>
    </citation>
    <scope>NUCLEOTIDE SEQUENCE [LARGE SCALE GENOMIC DNA]</scope>
    <source>
        <strain evidence="2">UBA8781</strain>
    </source>
</reference>
<dbReference type="GO" id="GO:0003677">
    <property type="term" value="F:DNA binding"/>
    <property type="evidence" value="ECO:0007669"/>
    <property type="project" value="InterPro"/>
</dbReference>
<feature type="domain" description="HTH luxR-type" evidence="1">
    <location>
        <begin position="211"/>
        <end position="275"/>
    </location>
</feature>
<dbReference type="STRING" id="229919.GCA_001050195_00198"/>
<dbReference type="InterPro" id="IPR016032">
    <property type="entry name" value="Sig_transdc_resp-reg_C-effctor"/>
</dbReference>
<dbReference type="Proteomes" id="UP000264141">
    <property type="component" value="Unassembled WGS sequence"/>
</dbReference>
<gene>
    <name evidence="2" type="ORF">DEQ80_10455</name>
</gene>
<evidence type="ECO:0000313" key="3">
    <source>
        <dbReference type="Proteomes" id="UP000264141"/>
    </source>
</evidence>
<dbReference type="GO" id="GO:0006355">
    <property type="term" value="P:regulation of DNA-templated transcription"/>
    <property type="evidence" value="ECO:0007669"/>
    <property type="project" value="InterPro"/>
</dbReference>
<dbReference type="Pfam" id="PF00196">
    <property type="entry name" value="GerE"/>
    <property type="match status" value="1"/>
</dbReference>
<evidence type="ECO:0000313" key="2">
    <source>
        <dbReference type="EMBL" id="HCE18269.1"/>
    </source>
</evidence>
<dbReference type="AlphaFoldDB" id="A0A3D1JI64"/>